<feature type="domain" description="Plastocyanin-like" evidence="4">
    <location>
        <begin position="383"/>
        <end position="521"/>
    </location>
</feature>
<dbReference type="PANTHER" id="PTHR48267">
    <property type="entry name" value="CUPREDOXIN SUPERFAMILY PROTEIN"/>
    <property type="match status" value="1"/>
</dbReference>
<dbReference type="GO" id="GO:0005507">
    <property type="term" value="F:copper ion binding"/>
    <property type="evidence" value="ECO:0007669"/>
    <property type="project" value="InterPro"/>
</dbReference>
<dbReference type="OrthoDB" id="9757546at2"/>
<reference evidence="6 9" key="2">
    <citation type="submission" date="2016-11" db="EMBL/GenBank/DDBJ databases">
        <title>Genomic analysis of Caldithrix abyssi and proposal of a novel bacterial phylum Caldithrichaeota.</title>
        <authorList>
            <person name="Kublanov I."/>
            <person name="Sigalova O."/>
            <person name="Gavrilov S."/>
            <person name="Lebedinsky A."/>
            <person name="Ivanova N."/>
            <person name="Daum C."/>
            <person name="Reddy T."/>
            <person name="Klenk H.P."/>
            <person name="Goker M."/>
            <person name="Reva O."/>
            <person name="Miroshnichenko M."/>
            <person name="Kyprides N."/>
            <person name="Woyke T."/>
            <person name="Gelfand M."/>
        </authorList>
    </citation>
    <scope>NUCLEOTIDE SEQUENCE [LARGE SCALE GENOMIC DNA]</scope>
    <source>
        <strain evidence="6 9">LF13</strain>
    </source>
</reference>
<dbReference type="KEGG" id="caby:Cabys_4147"/>
<dbReference type="eggNOG" id="COG2132">
    <property type="taxonomic scope" value="Bacteria"/>
</dbReference>
<dbReference type="Gene3D" id="2.60.40.420">
    <property type="entry name" value="Cupredoxins - blue copper proteins"/>
    <property type="match status" value="3"/>
</dbReference>
<keyword evidence="3" id="KW-0472">Membrane</keyword>
<reference evidence="7 8" key="1">
    <citation type="submission" date="2011-09" db="EMBL/GenBank/DDBJ databases">
        <title>The permanent draft genome of Caldithrix abyssi DSM 13497.</title>
        <authorList>
            <consortium name="US DOE Joint Genome Institute (JGI-PGF)"/>
            <person name="Lucas S."/>
            <person name="Han J."/>
            <person name="Lapidus A."/>
            <person name="Bruce D."/>
            <person name="Goodwin L."/>
            <person name="Pitluck S."/>
            <person name="Peters L."/>
            <person name="Kyrpides N."/>
            <person name="Mavromatis K."/>
            <person name="Ivanova N."/>
            <person name="Mikhailova N."/>
            <person name="Chertkov O."/>
            <person name="Detter J.C."/>
            <person name="Tapia R."/>
            <person name="Han C."/>
            <person name="Land M."/>
            <person name="Hauser L."/>
            <person name="Markowitz V."/>
            <person name="Cheng J.-F."/>
            <person name="Hugenholtz P."/>
            <person name="Woyke T."/>
            <person name="Wu D."/>
            <person name="Spring S."/>
            <person name="Brambilla E."/>
            <person name="Klenk H.-P."/>
            <person name="Eisen J.A."/>
        </authorList>
    </citation>
    <scope>NUCLEOTIDE SEQUENCE [LARGE SCALE GENOMIC DNA]</scope>
    <source>
        <strain evidence="7 8">DSM 13497</strain>
    </source>
</reference>
<dbReference type="CDD" id="cd13907">
    <property type="entry name" value="CuRO_3_MCO_like_1"/>
    <property type="match status" value="1"/>
</dbReference>
<dbReference type="PROSITE" id="PS00079">
    <property type="entry name" value="MULTICOPPER_OXIDASE1"/>
    <property type="match status" value="1"/>
</dbReference>
<dbReference type="AlphaFoldDB" id="H1XVS0"/>
<dbReference type="GO" id="GO:0016491">
    <property type="term" value="F:oxidoreductase activity"/>
    <property type="evidence" value="ECO:0007669"/>
    <property type="project" value="UniProtKB-KW"/>
</dbReference>
<sequence>MNRRKFLGYTAIGLGAGIGGLTLWNPFKEGRSVSAQAITNNNFVPDVEIALTAQPGEVSIFSGKLTQVQHYTARVLKGPSSVVQTLENTYLGPILRLKTGQNVRVRFTNQIDQETIVHWHGLHVPEQADGHPRYVIDKGETYVYEFTVANRAGTYWFHPHPHGRTGPQVYSGLAGLFIVQDDEEQAANLPTGAYDIPLIIQDRTFDANNQLVYLSGGMMQRMNGFLGNRILVNGQPDPVFKVASNVYRLRLLNGSNSRIYKIAWSDGSPLTIIGTDGGLLEKPLNRPYVMLGPAERIELWADFSNYTPNSSVKLVSLPFDGAGGMGMMGGMMGRRRQGQSLPNGSGFDLARFDIVKKETPALTLPIVLSKIEPVDIRAAVNANNPRTFTFAMGMGSATINGRTFEMTRVASDEVVKLNTSEVWRLVNGGGGGMGMMGGMMQMPHPVHVHGLQFRVLERTPGAGWQSMKDGFVDEGWKDTVLLMPGMQAKILLRFVDFSGLYLYHCHNLEHEDMGMMRNYLIEA</sequence>
<dbReference type="InterPro" id="IPR045087">
    <property type="entry name" value="Cu-oxidase_fam"/>
</dbReference>
<keyword evidence="1" id="KW-0479">Metal-binding</keyword>
<dbReference type="InterPro" id="IPR002355">
    <property type="entry name" value="Cu_oxidase_Cu_BS"/>
</dbReference>
<dbReference type="InterPro" id="IPR008972">
    <property type="entry name" value="Cupredoxin"/>
</dbReference>
<proteinExistence type="predicted"/>
<keyword evidence="3" id="KW-0812">Transmembrane</keyword>
<dbReference type="InParanoid" id="H1XVS0"/>
<dbReference type="PROSITE" id="PS00080">
    <property type="entry name" value="MULTICOPPER_OXIDASE2"/>
    <property type="match status" value="1"/>
</dbReference>
<gene>
    <name evidence="6" type="ORF">Cabys_4147</name>
    <name evidence="7" type="ORF">Calab_1013</name>
</gene>
<dbReference type="Proteomes" id="UP000183868">
    <property type="component" value="Chromosome"/>
</dbReference>
<keyword evidence="8" id="KW-1185">Reference proteome</keyword>
<keyword evidence="3" id="KW-1133">Transmembrane helix</keyword>
<dbReference type="EMBL" id="CP018099">
    <property type="protein sequence ID" value="APF20892.1"/>
    <property type="molecule type" value="Genomic_DNA"/>
</dbReference>
<dbReference type="HOGENOM" id="CLU_009100_2_1_0"/>
<dbReference type="InterPro" id="IPR011707">
    <property type="entry name" value="Cu-oxidase-like_N"/>
</dbReference>
<evidence type="ECO:0000313" key="9">
    <source>
        <dbReference type="Proteomes" id="UP000183868"/>
    </source>
</evidence>
<dbReference type="CDD" id="cd13879">
    <property type="entry name" value="CuRO_2_McoP_like"/>
    <property type="match status" value="1"/>
</dbReference>
<dbReference type="PaxDb" id="880073-Calab_1013"/>
<dbReference type="CDD" id="cd13852">
    <property type="entry name" value="CuRO_1_McoP_like"/>
    <property type="match status" value="1"/>
</dbReference>
<dbReference type="PANTHER" id="PTHR48267:SF1">
    <property type="entry name" value="BILIRUBIN OXIDASE"/>
    <property type="match status" value="1"/>
</dbReference>
<protein>
    <submittedName>
        <fullName evidence="7">Multicopper oxidase type 3</fullName>
    </submittedName>
</protein>
<evidence type="ECO:0000259" key="5">
    <source>
        <dbReference type="Pfam" id="PF07732"/>
    </source>
</evidence>
<dbReference type="Pfam" id="PF07732">
    <property type="entry name" value="Cu-oxidase_3"/>
    <property type="match status" value="1"/>
</dbReference>
<evidence type="ECO:0000313" key="7">
    <source>
        <dbReference type="EMBL" id="EHO40647.1"/>
    </source>
</evidence>
<name>H1XVS0_CALAY</name>
<feature type="transmembrane region" description="Helical" evidence="3">
    <location>
        <begin position="7"/>
        <end position="27"/>
    </location>
</feature>
<dbReference type="Proteomes" id="UP000004671">
    <property type="component" value="Chromosome"/>
</dbReference>
<dbReference type="STRING" id="880073.Cabys_4147"/>
<dbReference type="EMBL" id="CM001402">
    <property type="protein sequence ID" value="EHO40647.1"/>
    <property type="molecule type" value="Genomic_DNA"/>
</dbReference>
<dbReference type="Pfam" id="PF07731">
    <property type="entry name" value="Cu-oxidase_2"/>
    <property type="match status" value="1"/>
</dbReference>
<evidence type="ECO:0000256" key="3">
    <source>
        <dbReference type="SAM" id="Phobius"/>
    </source>
</evidence>
<accession>H1XVS0</accession>
<organism evidence="7 8">
    <name type="scientific">Caldithrix abyssi DSM 13497</name>
    <dbReference type="NCBI Taxonomy" id="880073"/>
    <lineage>
        <taxon>Bacteria</taxon>
        <taxon>Pseudomonadati</taxon>
        <taxon>Calditrichota</taxon>
        <taxon>Calditrichia</taxon>
        <taxon>Calditrichales</taxon>
        <taxon>Calditrichaceae</taxon>
        <taxon>Caldithrix</taxon>
    </lineage>
</organism>
<evidence type="ECO:0000313" key="8">
    <source>
        <dbReference type="Proteomes" id="UP000004671"/>
    </source>
</evidence>
<evidence type="ECO:0000313" key="6">
    <source>
        <dbReference type="EMBL" id="APF20892.1"/>
    </source>
</evidence>
<feature type="domain" description="Plastocyanin-like" evidence="5">
    <location>
        <begin position="68"/>
        <end position="183"/>
    </location>
</feature>
<dbReference type="SUPFAM" id="SSF49503">
    <property type="entry name" value="Cupredoxins"/>
    <property type="match status" value="3"/>
</dbReference>
<dbReference type="FunCoup" id="H1XVS0">
    <property type="interactions" value="51"/>
</dbReference>
<dbReference type="InterPro" id="IPR011706">
    <property type="entry name" value="Cu-oxidase_C"/>
</dbReference>
<keyword evidence="2" id="KW-0560">Oxidoreductase</keyword>
<dbReference type="RefSeq" id="WP_006927672.1">
    <property type="nucleotide sequence ID" value="NZ_CM001402.1"/>
</dbReference>
<dbReference type="InterPro" id="IPR033138">
    <property type="entry name" value="Cu_oxidase_CS"/>
</dbReference>
<evidence type="ECO:0000259" key="4">
    <source>
        <dbReference type="Pfam" id="PF07731"/>
    </source>
</evidence>
<evidence type="ECO:0000256" key="2">
    <source>
        <dbReference type="ARBA" id="ARBA00023002"/>
    </source>
</evidence>
<evidence type="ECO:0000256" key="1">
    <source>
        <dbReference type="ARBA" id="ARBA00022723"/>
    </source>
</evidence>